<reference evidence="2 3" key="1">
    <citation type="journal article" date="2020" name="ISME J.">
        <title>Uncovering the hidden diversity of litter-decomposition mechanisms in mushroom-forming fungi.</title>
        <authorList>
            <person name="Floudas D."/>
            <person name="Bentzer J."/>
            <person name="Ahren D."/>
            <person name="Johansson T."/>
            <person name="Persson P."/>
            <person name="Tunlid A."/>
        </authorList>
    </citation>
    <scope>NUCLEOTIDE SEQUENCE [LARGE SCALE GENOMIC DNA]</scope>
    <source>
        <strain evidence="2 3">CBS 406.79</strain>
    </source>
</reference>
<gene>
    <name evidence="2" type="ORF">D9757_003523</name>
</gene>
<dbReference type="OrthoDB" id="10019231at2759"/>
<dbReference type="Proteomes" id="UP000518752">
    <property type="component" value="Unassembled WGS sequence"/>
</dbReference>
<evidence type="ECO:0000259" key="1">
    <source>
        <dbReference type="Pfam" id="PF01738"/>
    </source>
</evidence>
<dbReference type="InterPro" id="IPR002925">
    <property type="entry name" value="Dienelactn_hydro"/>
</dbReference>
<dbReference type="InterPro" id="IPR029058">
    <property type="entry name" value="AB_hydrolase_fold"/>
</dbReference>
<dbReference type="PANTHER" id="PTHR17630">
    <property type="entry name" value="DIENELACTONE HYDROLASE"/>
    <property type="match status" value="1"/>
</dbReference>
<dbReference type="Pfam" id="PF01738">
    <property type="entry name" value="DLH"/>
    <property type="match status" value="1"/>
</dbReference>
<dbReference type="GO" id="GO:0016787">
    <property type="term" value="F:hydrolase activity"/>
    <property type="evidence" value="ECO:0007669"/>
    <property type="project" value="InterPro"/>
</dbReference>
<sequence>MSCPDCRKGTILPGEPTGSIAPNGAYFAPGPSGTKSRAVILLTDIFGLPLVNSKLLADHFSKKLQCDVWVPDQFNGNPPFGVDSMKFPEKAGDKLEILPFLVGLIPALPALIRNRPSVVFARDKSFIEALQAEKKYEKLGTVGYCFGGSMALKLAGTDLVNSAVVCHPGPMSEQDVMDIKVPSSWVCAEEDMTFKPKLRQRAEEILASRKGKDEFTEYEFKDYKGTTHGFAARPNLGYPEVKVGYEGALEQVVQWFEKTLPV</sequence>
<protein>
    <recommendedName>
        <fullName evidence="1">Dienelactone hydrolase domain-containing protein</fullName>
    </recommendedName>
</protein>
<dbReference type="EMBL" id="JAACJN010000023">
    <property type="protein sequence ID" value="KAF5389172.1"/>
    <property type="molecule type" value="Genomic_DNA"/>
</dbReference>
<keyword evidence="3" id="KW-1185">Reference proteome</keyword>
<organism evidence="2 3">
    <name type="scientific">Collybiopsis confluens</name>
    <dbReference type="NCBI Taxonomy" id="2823264"/>
    <lineage>
        <taxon>Eukaryota</taxon>
        <taxon>Fungi</taxon>
        <taxon>Dikarya</taxon>
        <taxon>Basidiomycota</taxon>
        <taxon>Agaricomycotina</taxon>
        <taxon>Agaricomycetes</taxon>
        <taxon>Agaricomycetidae</taxon>
        <taxon>Agaricales</taxon>
        <taxon>Marasmiineae</taxon>
        <taxon>Omphalotaceae</taxon>
        <taxon>Collybiopsis</taxon>
    </lineage>
</organism>
<dbReference type="SUPFAM" id="SSF53474">
    <property type="entry name" value="alpha/beta-Hydrolases"/>
    <property type="match status" value="1"/>
</dbReference>
<evidence type="ECO:0000313" key="3">
    <source>
        <dbReference type="Proteomes" id="UP000518752"/>
    </source>
</evidence>
<name>A0A8H5HTB8_9AGAR</name>
<dbReference type="AlphaFoldDB" id="A0A8H5HTB8"/>
<feature type="domain" description="Dienelactone hydrolase" evidence="1">
    <location>
        <begin position="30"/>
        <end position="259"/>
    </location>
</feature>
<accession>A0A8H5HTB8</accession>
<evidence type="ECO:0000313" key="2">
    <source>
        <dbReference type="EMBL" id="KAF5389172.1"/>
    </source>
</evidence>
<comment type="caution">
    <text evidence="2">The sequence shown here is derived from an EMBL/GenBank/DDBJ whole genome shotgun (WGS) entry which is preliminary data.</text>
</comment>
<dbReference type="Gene3D" id="3.40.50.1820">
    <property type="entry name" value="alpha/beta hydrolase"/>
    <property type="match status" value="1"/>
</dbReference>
<proteinExistence type="predicted"/>
<dbReference type="PANTHER" id="PTHR17630:SF44">
    <property type="entry name" value="PROTEIN AIM2"/>
    <property type="match status" value="1"/>
</dbReference>